<gene>
    <name evidence="1" type="ORF">BKG89_05155</name>
</gene>
<dbReference type="RefSeq" id="WP_318256357.1">
    <property type="nucleotide sequence ID" value="NZ_MLAA01000021.1"/>
</dbReference>
<keyword evidence="2" id="KW-1185">Reference proteome</keyword>
<protein>
    <submittedName>
        <fullName evidence="1">Phosphodiesterase</fullName>
    </submittedName>
</protein>
<comment type="caution">
    <text evidence="1">The sequence shown here is derived from an EMBL/GenBank/DDBJ whole genome shotgun (WGS) entry which is preliminary data.</text>
</comment>
<dbReference type="InterPro" id="IPR052942">
    <property type="entry name" value="LPS_cholinephosphotransferase"/>
</dbReference>
<dbReference type="PANTHER" id="PTHR43404:SF1">
    <property type="entry name" value="MNN4P"/>
    <property type="match status" value="1"/>
</dbReference>
<evidence type="ECO:0000313" key="1">
    <source>
        <dbReference type="EMBL" id="OOF69925.1"/>
    </source>
</evidence>
<dbReference type="Proteomes" id="UP000188820">
    <property type="component" value="Unassembled WGS sequence"/>
</dbReference>
<accession>A0ABX3KY80</accession>
<proteinExistence type="predicted"/>
<organism evidence="1 2">
    <name type="scientific">Rodentibacter caecimuris</name>
    <dbReference type="NCBI Taxonomy" id="1796644"/>
    <lineage>
        <taxon>Bacteria</taxon>
        <taxon>Pseudomonadati</taxon>
        <taxon>Pseudomonadota</taxon>
        <taxon>Gammaproteobacteria</taxon>
        <taxon>Pasteurellales</taxon>
        <taxon>Pasteurellaceae</taxon>
        <taxon>Rodentibacter</taxon>
    </lineage>
</organism>
<dbReference type="PANTHER" id="PTHR43404">
    <property type="entry name" value="LIPOPOLYSACCHARIDE CHOLINEPHOSPHOTRANSFERASE LICD"/>
    <property type="match status" value="1"/>
</dbReference>
<evidence type="ECO:0000313" key="2">
    <source>
        <dbReference type="Proteomes" id="UP000188820"/>
    </source>
</evidence>
<dbReference type="EMBL" id="MLAA01000021">
    <property type="protein sequence ID" value="OOF69925.1"/>
    <property type="molecule type" value="Genomic_DNA"/>
</dbReference>
<sequence>MLNIYKPTFLISLLHPFNKKKRQELRHQNHLNIFHKFAPSAIQMFFHAVSLYSKPIKIWLEFGTLLGFYREKQLIQHDIDIDFGIDECDINDDLIEHLKEYGFSLSRKFIIESNKKELNNFNAEYTFKYGKYVSIDLFVFKKFEDQKICYSFDREEGLEHKDTLIKYNNRLRTVQISLSHFDLIETKFFDTNVYIPNNIASHLQEIYGHDFMTPRIYDYENRIKDFEKILDNKTLGRKLEFK</sequence>
<name>A0ABX3KY80_9PAST</name>
<reference evidence="1 2" key="1">
    <citation type="submission" date="2016-10" db="EMBL/GenBank/DDBJ databases">
        <title>Rodentibacter gen. nov. and new species.</title>
        <authorList>
            <person name="Christensen H."/>
        </authorList>
    </citation>
    <scope>NUCLEOTIDE SEQUENCE [LARGE SCALE GENOMIC DNA]</scope>
    <source>
        <strain evidence="1 2">1998236014</strain>
    </source>
</reference>